<dbReference type="InterPro" id="IPR050109">
    <property type="entry name" value="HTH-type_TetR-like_transc_reg"/>
</dbReference>
<organism evidence="6 8">
    <name type="scientific">Rothia kristinae</name>
    <dbReference type="NCBI Taxonomy" id="37923"/>
    <lineage>
        <taxon>Bacteria</taxon>
        <taxon>Bacillati</taxon>
        <taxon>Actinomycetota</taxon>
        <taxon>Actinomycetes</taxon>
        <taxon>Micrococcales</taxon>
        <taxon>Micrococcaceae</taxon>
        <taxon>Rothia</taxon>
    </lineage>
</organism>
<proteinExistence type="predicted"/>
<evidence type="ECO:0000256" key="2">
    <source>
        <dbReference type="ARBA" id="ARBA00023125"/>
    </source>
</evidence>
<keyword evidence="8" id="KW-1185">Reference proteome</keyword>
<dbReference type="EMBL" id="CP065738">
    <property type="protein sequence ID" value="QPT54435.1"/>
    <property type="molecule type" value="Genomic_DNA"/>
</dbReference>
<dbReference type="Proteomes" id="UP000053171">
    <property type="component" value="Unassembled WGS sequence"/>
</dbReference>
<evidence type="ECO:0000313" key="7">
    <source>
        <dbReference type="EMBL" id="QPT54435.1"/>
    </source>
</evidence>
<evidence type="ECO:0000313" key="9">
    <source>
        <dbReference type="Proteomes" id="UP000594975"/>
    </source>
</evidence>
<evidence type="ECO:0000256" key="4">
    <source>
        <dbReference type="PROSITE-ProRule" id="PRU00335"/>
    </source>
</evidence>
<gene>
    <name evidence="6" type="ORF">AN277_0209370</name>
    <name evidence="7" type="ORF">I6G21_04560</name>
</gene>
<evidence type="ECO:0000256" key="1">
    <source>
        <dbReference type="ARBA" id="ARBA00023015"/>
    </source>
</evidence>
<dbReference type="InterPro" id="IPR009057">
    <property type="entry name" value="Homeodomain-like_sf"/>
</dbReference>
<reference evidence="8" key="1">
    <citation type="submission" date="2016-04" db="EMBL/GenBank/DDBJ databases">
        <authorList>
            <person name="Waterworth S."/>
            <person name="Matcher G."/>
        </authorList>
    </citation>
    <scope>NUCLEOTIDE SEQUENCE [LARGE SCALE GENOMIC DNA]</scope>
    <source>
        <strain evidence="8">RuSp02-3</strain>
    </source>
</reference>
<dbReference type="PROSITE" id="PS50977">
    <property type="entry name" value="HTH_TETR_2"/>
    <property type="match status" value="1"/>
</dbReference>
<sequence>MSTAAHASASSAPRVAVEPAADAAAGPAIPEPALGKRAAQRQRKTAAIVEAATQLFRSRGYESVTTQQIAEAARVTNGAFFRHVGSKSDLLVRVVNDQLRTGHDRALASLEEGADPTQAILDLMVPLRDLSLEHPELATAYIREVVFARSTLTEGSLEQIDRMRFAIERILRHADAAADADRAGQRPADYCAFAADTVFSSICIELVRASLGRSDVLSLPERFRTMITRLVEMLLR</sequence>
<reference evidence="6" key="2">
    <citation type="submission" date="2016-04" db="EMBL/GenBank/DDBJ databases">
        <authorList>
            <person name="Evans L.H."/>
            <person name="Alamgir A."/>
            <person name="Owens N."/>
            <person name="Weber N.D."/>
            <person name="Virtaneva K."/>
            <person name="Barbian K."/>
            <person name="Babar A."/>
            <person name="Rosenke K."/>
        </authorList>
    </citation>
    <scope>NUCLEOTIDE SEQUENCE [LARGE SCALE GENOMIC DNA]</scope>
    <source>
        <strain evidence="6">RUTW2-3</strain>
    </source>
</reference>
<keyword evidence="1" id="KW-0805">Transcription regulation</keyword>
<dbReference type="InterPro" id="IPR023772">
    <property type="entry name" value="DNA-bd_HTH_TetR-type_CS"/>
</dbReference>
<dbReference type="GO" id="GO:0003700">
    <property type="term" value="F:DNA-binding transcription factor activity"/>
    <property type="evidence" value="ECO:0007669"/>
    <property type="project" value="TreeGrafter"/>
</dbReference>
<reference evidence="7 9" key="4">
    <citation type="submission" date="2020-12" db="EMBL/GenBank/DDBJ databases">
        <title>FDA dAtabase for Regulatory Grade micrObial Sequences (FDA-ARGOS): Supporting development and validation of Infectious Disease Dx tests.</title>
        <authorList>
            <person name="Sproer C."/>
            <person name="Gronow S."/>
            <person name="Severitt S."/>
            <person name="Schroder I."/>
            <person name="Tallon L."/>
            <person name="Sadzewicz L."/>
            <person name="Zhao X."/>
            <person name="Boylan J."/>
            <person name="Ott S."/>
            <person name="Bowen H."/>
            <person name="Vavikolanu K."/>
            <person name="Mehta A."/>
            <person name="Aluvathingal J."/>
            <person name="Nadendla S."/>
            <person name="Lowell S."/>
            <person name="Myers T."/>
            <person name="Yan Y."/>
            <person name="Sichtig H."/>
        </authorList>
    </citation>
    <scope>NUCLEOTIDE SEQUENCE [LARGE SCALE GENOMIC DNA]</scope>
    <source>
        <strain evidence="7 9">FDAARGOS_864</strain>
    </source>
</reference>
<accession>A0A199NRV4</accession>
<dbReference type="SUPFAM" id="SSF46689">
    <property type="entry name" value="Homeodomain-like"/>
    <property type="match status" value="1"/>
</dbReference>
<feature type="DNA-binding region" description="H-T-H motif" evidence="4">
    <location>
        <begin position="65"/>
        <end position="84"/>
    </location>
</feature>
<dbReference type="PANTHER" id="PTHR30055:SF234">
    <property type="entry name" value="HTH-TYPE TRANSCRIPTIONAL REGULATOR BETI"/>
    <property type="match status" value="1"/>
</dbReference>
<dbReference type="RefSeq" id="WP_061225882.1">
    <property type="nucleotide sequence ID" value="NZ_CP065738.1"/>
</dbReference>
<dbReference type="Gene3D" id="1.10.357.10">
    <property type="entry name" value="Tetracycline Repressor, domain 2"/>
    <property type="match status" value="1"/>
</dbReference>
<evidence type="ECO:0000256" key="3">
    <source>
        <dbReference type="ARBA" id="ARBA00023163"/>
    </source>
</evidence>
<evidence type="ECO:0000313" key="6">
    <source>
        <dbReference type="EMBL" id="OAX51328.1"/>
    </source>
</evidence>
<dbReference type="InterPro" id="IPR001647">
    <property type="entry name" value="HTH_TetR"/>
</dbReference>
<feature type="domain" description="HTH tetR-type" evidence="5">
    <location>
        <begin position="42"/>
        <end position="102"/>
    </location>
</feature>
<evidence type="ECO:0000313" key="8">
    <source>
        <dbReference type="Proteomes" id="UP000053171"/>
    </source>
</evidence>
<dbReference type="PANTHER" id="PTHR30055">
    <property type="entry name" value="HTH-TYPE TRANSCRIPTIONAL REGULATOR RUTR"/>
    <property type="match status" value="1"/>
</dbReference>
<keyword evidence="2 4" id="KW-0238">DNA-binding</keyword>
<evidence type="ECO:0000259" key="5">
    <source>
        <dbReference type="PROSITE" id="PS50977"/>
    </source>
</evidence>
<keyword evidence="3" id="KW-0804">Transcription</keyword>
<dbReference type="PROSITE" id="PS01081">
    <property type="entry name" value="HTH_TETR_1"/>
    <property type="match status" value="1"/>
</dbReference>
<dbReference type="EMBL" id="LJBJ02000023">
    <property type="protein sequence ID" value="OAX51328.1"/>
    <property type="molecule type" value="Genomic_DNA"/>
</dbReference>
<dbReference type="STRING" id="37923.BK826_07085"/>
<name>A0A199NRV4_9MICC</name>
<dbReference type="Pfam" id="PF00440">
    <property type="entry name" value="TetR_N"/>
    <property type="match status" value="1"/>
</dbReference>
<dbReference type="GeneID" id="61262640"/>
<reference evidence="6 8" key="3">
    <citation type="submission" date="2016-06" db="EMBL/GenBank/DDBJ databases">
        <title>Identification of putative biosynthetic pathways for the production of bioactive secondary metabolites by the marine actinomycete Kocuria kristinae RUTW2-3.</title>
        <authorList>
            <person name="Waterworth S.C."/>
            <person name="Walmsley T.A."/>
            <person name="Matongo T."/>
            <person name="Davies-Coleman M.T."/>
            <person name="Dorrington R.A."/>
        </authorList>
    </citation>
    <scope>NUCLEOTIDE SEQUENCE [LARGE SCALE GENOMIC DNA]</scope>
    <source>
        <strain evidence="8">RuSp02-3</strain>
        <strain evidence="6">RUTW2-3</strain>
    </source>
</reference>
<dbReference type="PRINTS" id="PR00455">
    <property type="entry name" value="HTHTETR"/>
</dbReference>
<dbReference type="Proteomes" id="UP000594975">
    <property type="component" value="Chromosome"/>
</dbReference>
<protein>
    <submittedName>
        <fullName evidence="7">TetR/AcrR family transcriptional regulator</fullName>
    </submittedName>
</protein>
<dbReference type="KEGG" id="rkr:I6G21_04560"/>
<dbReference type="GO" id="GO:0000976">
    <property type="term" value="F:transcription cis-regulatory region binding"/>
    <property type="evidence" value="ECO:0007669"/>
    <property type="project" value="TreeGrafter"/>
</dbReference>
<dbReference type="AlphaFoldDB" id="A0A199NRV4"/>